<organism evidence="1">
    <name type="scientific">Arundo donax</name>
    <name type="common">Giant reed</name>
    <name type="synonym">Donax arundinaceus</name>
    <dbReference type="NCBI Taxonomy" id="35708"/>
    <lineage>
        <taxon>Eukaryota</taxon>
        <taxon>Viridiplantae</taxon>
        <taxon>Streptophyta</taxon>
        <taxon>Embryophyta</taxon>
        <taxon>Tracheophyta</taxon>
        <taxon>Spermatophyta</taxon>
        <taxon>Magnoliopsida</taxon>
        <taxon>Liliopsida</taxon>
        <taxon>Poales</taxon>
        <taxon>Poaceae</taxon>
        <taxon>PACMAD clade</taxon>
        <taxon>Arundinoideae</taxon>
        <taxon>Arundineae</taxon>
        <taxon>Arundo</taxon>
    </lineage>
</organism>
<reference evidence="1" key="2">
    <citation type="journal article" date="2015" name="Data Brief">
        <title>Shoot transcriptome of the giant reed, Arundo donax.</title>
        <authorList>
            <person name="Barrero R.A."/>
            <person name="Guerrero F.D."/>
            <person name="Moolhuijzen P."/>
            <person name="Goolsby J.A."/>
            <person name="Tidwell J."/>
            <person name="Bellgard S.E."/>
            <person name="Bellgard M.I."/>
        </authorList>
    </citation>
    <scope>NUCLEOTIDE SEQUENCE</scope>
    <source>
        <tissue evidence="1">Shoot tissue taken approximately 20 cm above the soil surface</tissue>
    </source>
</reference>
<accession>A0A0A9BFM0</accession>
<sequence>MRQKNFFFLGMMLSGKGFEESEIRLRGIDLTKYK</sequence>
<proteinExistence type="predicted"/>
<evidence type="ECO:0000313" key="1">
    <source>
        <dbReference type="EMBL" id="JAD62784.1"/>
    </source>
</evidence>
<reference evidence="1" key="1">
    <citation type="submission" date="2014-09" db="EMBL/GenBank/DDBJ databases">
        <authorList>
            <person name="Magalhaes I.L.F."/>
            <person name="Oliveira U."/>
            <person name="Santos F.R."/>
            <person name="Vidigal T.H.D.A."/>
            <person name="Brescovit A.D."/>
            <person name="Santos A.J."/>
        </authorList>
    </citation>
    <scope>NUCLEOTIDE SEQUENCE</scope>
    <source>
        <tissue evidence="1">Shoot tissue taken approximately 20 cm above the soil surface</tissue>
    </source>
</reference>
<dbReference type="EMBL" id="GBRH01235111">
    <property type="protein sequence ID" value="JAD62784.1"/>
    <property type="molecule type" value="Transcribed_RNA"/>
</dbReference>
<name>A0A0A9BFM0_ARUDO</name>
<dbReference type="AlphaFoldDB" id="A0A0A9BFM0"/>
<protein>
    <submittedName>
        <fullName evidence="1">Uncharacterized protein</fullName>
    </submittedName>
</protein>